<dbReference type="EMBL" id="CP042807">
    <property type="protein sequence ID" value="QEE24591.1"/>
    <property type="molecule type" value="Genomic_DNA"/>
</dbReference>
<dbReference type="RefSeq" id="WP_147627181.1">
    <property type="nucleotide sequence ID" value="NZ_CP042807.1"/>
</dbReference>
<evidence type="ECO:0000256" key="1">
    <source>
        <dbReference type="SAM" id="MobiDB-lite"/>
    </source>
</evidence>
<dbReference type="AlphaFoldDB" id="A0A5B9E1Q0"/>
<name>A0A5B9E1Q0_9GAMM</name>
<accession>A0A5B9E1Q0</accession>
<protein>
    <recommendedName>
        <fullName evidence="4">Lytic transglycosylase</fullName>
    </recommendedName>
</protein>
<dbReference type="Proteomes" id="UP000321807">
    <property type="component" value="Chromosome"/>
</dbReference>
<proteinExistence type="predicted"/>
<feature type="compositionally biased region" description="Polar residues" evidence="1">
    <location>
        <begin position="402"/>
        <end position="411"/>
    </location>
</feature>
<sequence length="575" mass="61814">MSGSSTVLKEFLVRLGYKVDATGERNFVDGVNKATKTVNSLGTALKVLAAGGAAAGVMAWMGKMASSMEGLYFSSQRAGASAKNLQAFGYAASQMGSSVDEARASVQGFHQWMLNNPGSEMWLRQLGIGTRDKNGKLRDATDMLQDVGKKLATMPTYLQNQYGQLLGIPLNLRLALQKGMGGYIEDYRKMLAEAGLDSDKAAKRSHQFMMEVRGLGGAFHILGLNIAAGLMGENGGRGALDRFRHILLSHSREITRVARDVGNVFNNIFEKVLNWLDGLDWNKVDQAMGNFINYLKSMDWSQVGSQIRAIADDFGAVAKAVLEVTGVLRDMWGALERAEHKVGAWAAKHAADSSFAAPSSPIHKLLSNLAWANGYDPRTGKKIPEQDMNGPGPALHAPKGIRNNNPGNLRTGSGGSFGHYANPQAGLNALSKQLMLYYNGKSAAAGYQKLTTLRQIISTYAPSSENNTSAYIADLARKLGVSPDAQLNLRNPAQLQALMRGIVQHENGMNPYSAEMFHTAAGNVAHSGRQAPSVHAETKIYVEGATNPEATAQAVAGKQITVNQRLFRGYGVPVA</sequence>
<evidence type="ECO:0000313" key="3">
    <source>
        <dbReference type="Proteomes" id="UP000321807"/>
    </source>
</evidence>
<evidence type="ECO:0008006" key="4">
    <source>
        <dbReference type="Google" id="ProtNLM"/>
    </source>
</evidence>
<evidence type="ECO:0000313" key="2">
    <source>
        <dbReference type="EMBL" id="QEE24591.1"/>
    </source>
</evidence>
<dbReference type="KEGG" id="rgl:CS053_08795"/>
<reference evidence="2 3" key="1">
    <citation type="submission" date="2019-08" db="EMBL/GenBank/DDBJ databases">
        <title>Complete genome sequence of Rhodanobacter glycinis strain T01E-68 isolated from tomato root.</title>
        <authorList>
            <person name="Weon H.-Y."/>
            <person name="Lee S.A."/>
        </authorList>
    </citation>
    <scope>NUCLEOTIDE SEQUENCE [LARGE SCALE GENOMIC DNA]</scope>
    <source>
        <strain evidence="2 3">T01E-68</strain>
    </source>
</reference>
<organism evidence="2 3">
    <name type="scientific">Rhodanobacter glycinis</name>
    <dbReference type="NCBI Taxonomy" id="582702"/>
    <lineage>
        <taxon>Bacteria</taxon>
        <taxon>Pseudomonadati</taxon>
        <taxon>Pseudomonadota</taxon>
        <taxon>Gammaproteobacteria</taxon>
        <taxon>Lysobacterales</taxon>
        <taxon>Rhodanobacteraceae</taxon>
        <taxon>Rhodanobacter</taxon>
    </lineage>
</organism>
<gene>
    <name evidence="2" type="ORF">CS053_08795</name>
</gene>
<feature type="region of interest" description="Disordered" evidence="1">
    <location>
        <begin position="377"/>
        <end position="416"/>
    </location>
</feature>